<evidence type="ECO:0000313" key="2">
    <source>
        <dbReference type="Proteomes" id="UP000027388"/>
    </source>
</evidence>
<dbReference type="EMBL" id="KF562341">
    <property type="protein sequence ID" value="AHV82780.1"/>
    <property type="molecule type" value="Genomic_DNA"/>
</dbReference>
<reference evidence="1 2" key="1">
    <citation type="journal article" date="2014" name="Vet. Microbiol.">
        <title>A cocktail of in vitro efficient phages is not a guarantee for in vivo therapeutic results against avian colibacillosis.</title>
        <authorList>
            <person name="Tsonos J."/>
            <person name="Oosterik L.H."/>
            <person name="Tuntufye H.N."/>
            <person name="Klumpp J."/>
            <person name="Butaye P."/>
            <person name="De Greve H."/>
            <person name="Hernalsteens J.P."/>
            <person name="Lavigne R."/>
            <person name="Goddeeris B.M."/>
        </authorList>
    </citation>
    <scope>NUCLEOTIDE SEQUENCE [LARGE SCALE GENOMIC DNA]</scope>
</reference>
<protein>
    <recommendedName>
        <fullName evidence="3">Phage protein</fullName>
    </recommendedName>
</protein>
<sequence>MISFERYVVESWNGFDMFGNDYYFYECSLNPSFWAGREQDLEEINARADLLGELPTVYFTFDESGFVIQVYFPEENSGEDSVNPPYWAYQGIISRGTKLELKEQD</sequence>
<evidence type="ECO:0000313" key="1">
    <source>
        <dbReference type="EMBL" id="AHV82780.1"/>
    </source>
</evidence>
<dbReference type="GeneID" id="20284227"/>
<dbReference type="KEGG" id="vg:20284227"/>
<dbReference type="RefSeq" id="YP_009056663.1">
    <property type="nucleotide sequence ID" value="NC_024794.1"/>
</dbReference>
<proteinExistence type="predicted"/>
<accession>A0A067ZIW9</accession>
<evidence type="ECO:0008006" key="3">
    <source>
        <dbReference type="Google" id="ProtNLM"/>
    </source>
</evidence>
<dbReference type="Proteomes" id="UP000027388">
    <property type="component" value="Segment"/>
</dbReference>
<name>A0A067ZIW9_9CAUD</name>
<keyword evidence="2" id="KW-1185">Reference proteome</keyword>
<organism evidence="1 2">
    <name type="scientific">Escherichia phage vB_EcoM_PhAPEC2</name>
    <dbReference type="NCBI Taxonomy" id="1391224"/>
    <lineage>
        <taxon>Viruses</taxon>
        <taxon>Duplodnaviria</taxon>
        <taxon>Heunggongvirae</taxon>
        <taxon>Uroviricota</taxon>
        <taxon>Caudoviricetes</taxon>
        <taxon>Pantevenvirales</taxon>
        <taxon>Straboviridae</taxon>
        <taxon>Tevenvirinae</taxon>
        <taxon>Mosigvirus</taxon>
        <taxon>Mosigvirus phapec2</taxon>
    </lineage>
</organism>
<gene>
    <name evidence="1" type="ORF">PhAPEC2_71</name>
</gene>